<dbReference type="Proteomes" id="UP001498398">
    <property type="component" value="Unassembled WGS sequence"/>
</dbReference>
<proteinExistence type="predicted"/>
<evidence type="ECO:0008006" key="4">
    <source>
        <dbReference type="Google" id="ProtNLM"/>
    </source>
</evidence>
<organism evidence="2 3">
    <name type="scientific">Marasmiellus scandens</name>
    <dbReference type="NCBI Taxonomy" id="2682957"/>
    <lineage>
        <taxon>Eukaryota</taxon>
        <taxon>Fungi</taxon>
        <taxon>Dikarya</taxon>
        <taxon>Basidiomycota</taxon>
        <taxon>Agaricomycotina</taxon>
        <taxon>Agaricomycetes</taxon>
        <taxon>Agaricomycetidae</taxon>
        <taxon>Agaricales</taxon>
        <taxon>Marasmiineae</taxon>
        <taxon>Omphalotaceae</taxon>
        <taxon>Marasmiellus</taxon>
    </lineage>
</organism>
<evidence type="ECO:0000256" key="1">
    <source>
        <dbReference type="SAM" id="MobiDB-lite"/>
    </source>
</evidence>
<reference evidence="2 3" key="1">
    <citation type="submission" date="2024-01" db="EMBL/GenBank/DDBJ databases">
        <title>A draft genome for the cacao thread blight pathogen Marasmiellus scandens.</title>
        <authorList>
            <person name="Baruah I.K."/>
            <person name="Leung J."/>
            <person name="Bukari Y."/>
            <person name="Amoako-Attah I."/>
            <person name="Meinhardt L.W."/>
            <person name="Bailey B.A."/>
            <person name="Cohen S.P."/>
        </authorList>
    </citation>
    <scope>NUCLEOTIDE SEQUENCE [LARGE SCALE GENOMIC DNA]</scope>
    <source>
        <strain evidence="2 3">GH-19</strain>
    </source>
</reference>
<keyword evidence="3" id="KW-1185">Reference proteome</keyword>
<protein>
    <recommendedName>
        <fullName evidence="4">PIN-like protein</fullName>
    </recommendedName>
</protein>
<dbReference type="EMBL" id="JBANRG010000082">
    <property type="protein sequence ID" value="KAK7437924.1"/>
    <property type="molecule type" value="Genomic_DNA"/>
</dbReference>
<accession>A0ABR1IPG3</accession>
<gene>
    <name evidence="2" type="ORF">VKT23_018359</name>
</gene>
<evidence type="ECO:0000313" key="2">
    <source>
        <dbReference type="EMBL" id="KAK7437924.1"/>
    </source>
</evidence>
<comment type="caution">
    <text evidence="2">The sequence shown here is derived from an EMBL/GenBank/DDBJ whole genome shotgun (WGS) entry which is preliminary data.</text>
</comment>
<sequence length="133" mass="14559">MNLAIPLMISIRIWTIRRKVTAILGSQKDRNNWSIALCLETGIVYPLALVPSLIVSVTKYGDVVATPFPVLLQVVCIAPTLIIVRSELGISIDSVENIVRRGSESDPVTSQSDPEAKGLLANKREEELPPLLE</sequence>
<feature type="region of interest" description="Disordered" evidence="1">
    <location>
        <begin position="102"/>
        <end position="133"/>
    </location>
</feature>
<evidence type="ECO:0000313" key="3">
    <source>
        <dbReference type="Proteomes" id="UP001498398"/>
    </source>
</evidence>
<name>A0ABR1IPG3_9AGAR</name>